<evidence type="ECO:0000256" key="6">
    <source>
        <dbReference type="ARBA" id="ARBA00023170"/>
    </source>
</evidence>
<dbReference type="Gene3D" id="1.20.1070.10">
    <property type="entry name" value="Rhodopsin 7-helix transmembrane proteins"/>
    <property type="match status" value="1"/>
</dbReference>
<dbReference type="InterPro" id="IPR017452">
    <property type="entry name" value="GPCR_Rhodpsn_7TM"/>
</dbReference>
<dbReference type="HOGENOM" id="CLU_009579_24_0_1"/>
<comment type="similarity">
    <text evidence="8">Belongs to the G-protein coupled receptor 1 family.</text>
</comment>
<dbReference type="PANTHER" id="PTHR24243">
    <property type="entry name" value="G-PROTEIN COUPLED RECEPTOR"/>
    <property type="match status" value="1"/>
</dbReference>
<organism evidence="11">
    <name type="scientific">Capitella teleta</name>
    <name type="common">Polychaete worm</name>
    <dbReference type="NCBI Taxonomy" id="283909"/>
    <lineage>
        <taxon>Eukaryota</taxon>
        <taxon>Metazoa</taxon>
        <taxon>Spiralia</taxon>
        <taxon>Lophotrochozoa</taxon>
        <taxon>Annelida</taxon>
        <taxon>Polychaeta</taxon>
        <taxon>Sedentaria</taxon>
        <taxon>Scolecida</taxon>
        <taxon>Capitellidae</taxon>
        <taxon>Capitella</taxon>
    </lineage>
</organism>
<keyword evidence="7 8" id="KW-0807">Transducer</keyword>
<dbReference type="Pfam" id="PF00001">
    <property type="entry name" value="7tm_1"/>
    <property type="match status" value="1"/>
</dbReference>
<proteinExistence type="inferred from homology"/>
<evidence type="ECO:0000256" key="4">
    <source>
        <dbReference type="ARBA" id="ARBA00023040"/>
    </source>
</evidence>
<dbReference type="PANTHER" id="PTHR24243:SF230">
    <property type="entry name" value="G-PROTEIN COUPLED RECEPTORS FAMILY 1 PROFILE DOMAIN-CONTAINING PROTEIN"/>
    <property type="match status" value="1"/>
</dbReference>
<dbReference type="EMBL" id="AMQN01006085">
    <property type="status" value="NOT_ANNOTATED_CDS"/>
    <property type="molecule type" value="Genomic_DNA"/>
</dbReference>
<feature type="non-terminal residue" evidence="11">
    <location>
        <position position="277"/>
    </location>
</feature>
<dbReference type="InterPro" id="IPR000276">
    <property type="entry name" value="GPCR_Rhodpsn"/>
</dbReference>
<evidence type="ECO:0000256" key="5">
    <source>
        <dbReference type="ARBA" id="ARBA00023136"/>
    </source>
</evidence>
<protein>
    <recommendedName>
        <fullName evidence="10">G-protein coupled receptors family 1 profile domain-containing protein</fullName>
    </recommendedName>
</protein>
<evidence type="ECO:0000313" key="12">
    <source>
        <dbReference type="EnsemblMetazoa" id="CapteP64362"/>
    </source>
</evidence>
<dbReference type="SUPFAM" id="SSF81321">
    <property type="entry name" value="Family A G protein-coupled receptor-like"/>
    <property type="match status" value="1"/>
</dbReference>
<dbReference type="PROSITE" id="PS00237">
    <property type="entry name" value="G_PROTEIN_RECEP_F1_1"/>
    <property type="match status" value="1"/>
</dbReference>
<dbReference type="OrthoDB" id="9990906at2759"/>
<dbReference type="FunCoup" id="R7UVM2">
    <property type="interactions" value="31"/>
</dbReference>
<reference evidence="13" key="1">
    <citation type="submission" date="2012-12" db="EMBL/GenBank/DDBJ databases">
        <authorList>
            <person name="Hellsten U."/>
            <person name="Grimwood J."/>
            <person name="Chapman J.A."/>
            <person name="Shapiro H."/>
            <person name="Aerts A."/>
            <person name="Otillar R.P."/>
            <person name="Terry A.Y."/>
            <person name="Boore J.L."/>
            <person name="Simakov O."/>
            <person name="Marletaz F."/>
            <person name="Cho S.-J."/>
            <person name="Edsinger-Gonzales E."/>
            <person name="Havlak P."/>
            <person name="Kuo D.-H."/>
            <person name="Larsson T."/>
            <person name="Lv J."/>
            <person name="Arendt D."/>
            <person name="Savage R."/>
            <person name="Osoegawa K."/>
            <person name="de Jong P."/>
            <person name="Lindberg D.R."/>
            <person name="Seaver E.C."/>
            <person name="Weisblat D.A."/>
            <person name="Putnam N.H."/>
            <person name="Grigoriev I.V."/>
            <person name="Rokhsar D.S."/>
        </authorList>
    </citation>
    <scope>NUCLEOTIDE SEQUENCE</scope>
    <source>
        <strain evidence="13">I ESC-2004</strain>
    </source>
</reference>
<gene>
    <name evidence="11" type="ORF">CAPTEDRAFT_64362</name>
</gene>
<evidence type="ECO:0000256" key="8">
    <source>
        <dbReference type="RuleBase" id="RU000688"/>
    </source>
</evidence>
<keyword evidence="6 8" id="KW-0675">Receptor</keyword>
<evidence type="ECO:0000256" key="1">
    <source>
        <dbReference type="ARBA" id="ARBA00004141"/>
    </source>
</evidence>
<evidence type="ECO:0000256" key="9">
    <source>
        <dbReference type="SAM" id="Phobius"/>
    </source>
</evidence>
<keyword evidence="5 9" id="KW-0472">Membrane</keyword>
<dbReference type="EnsemblMetazoa" id="CapteT64362">
    <property type="protein sequence ID" value="CapteP64362"/>
    <property type="gene ID" value="CapteG64362"/>
</dbReference>
<feature type="transmembrane region" description="Helical" evidence="9">
    <location>
        <begin position="253"/>
        <end position="272"/>
    </location>
</feature>
<reference evidence="12" key="3">
    <citation type="submission" date="2015-06" db="UniProtKB">
        <authorList>
            <consortium name="EnsemblMetazoa"/>
        </authorList>
    </citation>
    <scope>IDENTIFICATION</scope>
</reference>
<feature type="transmembrane region" description="Helical" evidence="9">
    <location>
        <begin position="6"/>
        <end position="24"/>
    </location>
</feature>
<feature type="non-terminal residue" evidence="11">
    <location>
        <position position="1"/>
    </location>
</feature>
<feature type="transmembrane region" description="Helical" evidence="9">
    <location>
        <begin position="209"/>
        <end position="233"/>
    </location>
</feature>
<dbReference type="AlphaFoldDB" id="R7UVM2"/>
<evidence type="ECO:0000256" key="7">
    <source>
        <dbReference type="ARBA" id="ARBA00023224"/>
    </source>
</evidence>
<keyword evidence="2 8" id="KW-0812">Transmembrane</keyword>
<sequence>VPVLVLSGVIGNSISLGVFALTHAKWQACSVYLAYLNVVDCIFLLTLLTPWLGWLGVFLFHQTGWCQATIFVSYVASFLSAWIVVAFTVERFIAVFHPLLRQRYCTRSRAMICLSALSVFAILLYSLSLFAHGVVDHEQFGPICITLSGFDAAMRALSTVDTVVTMILPSIVIVIFNISIAAKVWQVTSLKTHSPRHPGRSLHWRTTRSLLVVSTIFVTLNLPVHSLRVHLVFRYLLRTDDSRTTYLHKWTQVLVFLSYINYSANFLLYCACSQTFR</sequence>
<dbReference type="PRINTS" id="PR00237">
    <property type="entry name" value="GPCRRHODOPSN"/>
</dbReference>
<dbReference type="OMA" id="RAMASTM"/>
<keyword evidence="13" id="KW-1185">Reference proteome</keyword>
<comment type="subcellular location">
    <subcellularLocation>
        <location evidence="1">Membrane</location>
        <topology evidence="1">Multi-pass membrane protein</topology>
    </subcellularLocation>
</comment>
<feature type="transmembrane region" description="Helical" evidence="9">
    <location>
        <begin position="71"/>
        <end position="89"/>
    </location>
</feature>
<keyword evidence="4 8" id="KW-0297">G-protein coupled receptor</keyword>
<evidence type="ECO:0000256" key="2">
    <source>
        <dbReference type="ARBA" id="ARBA00022692"/>
    </source>
</evidence>
<evidence type="ECO:0000313" key="11">
    <source>
        <dbReference type="EMBL" id="ELU10307.1"/>
    </source>
</evidence>
<accession>R7UVM2</accession>
<dbReference type="EMBL" id="KB297594">
    <property type="protein sequence ID" value="ELU10307.1"/>
    <property type="molecule type" value="Genomic_DNA"/>
</dbReference>
<dbReference type="PROSITE" id="PS50262">
    <property type="entry name" value="G_PROTEIN_RECEP_F1_2"/>
    <property type="match status" value="1"/>
</dbReference>
<evidence type="ECO:0000313" key="13">
    <source>
        <dbReference type="Proteomes" id="UP000014760"/>
    </source>
</evidence>
<evidence type="ECO:0000259" key="10">
    <source>
        <dbReference type="PROSITE" id="PS50262"/>
    </source>
</evidence>
<dbReference type="STRING" id="283909.R7UVM2"/>
<keyword evidence="3 9" id="KW-1133">Transmembrane helix</keyword>
<feature type="transmembrane region" description="Helical" evidence="9">
    <location>
        <begin position="110"/>
        <end position="131"/>
    </location>
</feature>
<feature type="transmembrane region" description="Helical" evidence="9">
    <location>
        <begin position="167"/>
        <end position="188"/>
    </location>
</feature>
<evidence type="ECO:0000256" key="3">
    <source>
        <dbReference type="ARBA" id="ARBA00022989"/>
    </source>
</evidence>
<name>R7UVM2_CAPTE</name>
<dbReference type="GO" id="GO:0004930">
    <property type="term" value="F:G protein-coupled receptor activity"/>
    <property type="evidence" value="ECO:0007669"/>
    <property type="project" value="UniProtKB-KW"/>
</dbReference>
<feature type="transmembrane region" description="Helical" evidence="9">
    <location>
        <begin position="31"/>
        <end position="51"/>
    </location>
</feature>
<dbReference type="Proteomes" id="UP000014760">
    <property type="component" value="Unassembled WGS sequence"/>
</dbReference>
<dbReference type="GO" id="GO:0005886">
    <property type="term" value="C:plasma membrane"/>
    <property type="evidence" value="ECO:0007669"/>
    <property type="project" value="TreeGrafter"/>
</dbReference>
<reference evidence="11 13" key="2">
    <citation type="journal article" date="2013" name="Nature">
        <title>Insights into bilaterian evolution from three spiralian genomes.</title>
        <authorList>
            <person name="Simakov O."/>
            <person name="Marletaz F."/>
            <person name="Cho S.J."/>
            <person name="Edsinger-Gonzales E."/>
            <person name="Havlak P."/>
            <person name="Hellsten U."/>
            <person name="Kuo D.H."/>
            <person name="Larsson T."/>
            <person name="Lv J."/>
            <person name="Arendt D."/>
            <person name="Savage R."/>
            <person name="Osoegawa K."/>
            <person name="de Jong P."/>
            <person name="Grimwood J."/>
            <person name="Chapman J.A."/>
            <person name="Shapiro H."/>
            <person name="Aerts A."/>
            <person name="Otillar R.P."/>
            <person name="Terry A.Y."/>
            <person name="Boore J.L."/>
            <person name="Grigoriev I.V."/>
            <person name="Lindberg D.R."/>
            <person name="Seaver E.C."/>
            <person name="Weisblat D.A."/>
            <person name="Putnam N.H."/>
            <person name="Rokhsar D.S."/>
        </authorList>
    </citation>
    <scope>NUCLEOTIDE SEQUENCE</scope>
    <source>
        <strain evidence="11 13">I ESC-2004</strain>
    </source>
</reference>
<feature type="domain" description="G-protein coupled receptors family 1 profile" evidence="10">
    <location>
        <begin position="11"/>
        <end position="269"/>
    </location>
</feature>